<reference evidence="2 3" key="1">
    <citation type="submission" date="2010-09" db="EMBL/GenBank/DDBJ databases">
        <authorList>
            <person name="Harkins D.M."/>
            <person name="Madupu R."/>
            <person name="Durkin A.S."/>
            <person name="Torralba M."/>
            <person name="Methe B."/>
            <person name="Sutton G.G."/>
            <person name="Nelson K.E."/>
        </authorList>
    </citation>
    <scope>NUCLEOTIDE SEQUENCE [LARGE SCALE GENOMIC DNA]</scope>
    <source>
        <strain evidence="2 3">CRIS 21A-A</strain>
    </source>
</reference>
<feature type="transmembrane region" description="Helical" evidence="1">
    <location>
        <begin position="6"/>
        <end position="30"/>
    </location>
</feature>
<evidence type="ECO:0000313" key="3">
    <source>
        <dbReference type="Proteomes" id="UP000016016"/>
    </source>
</evidence>
<keyword evidence="1" id="KW-1133">Transmembrane helix</keyword>
<gene>
    <name evidence="2" type="ORF">HMPREF9018_0503</name>
</gene>
<dbReference type="Proteomes" id="UP000016016">
    <property type="component" value="Unassembled WGS sequence"/>
</dbReference>
<organism evidence="2 3">
    <name type="scientific">Prevotella amnii CRIS 21A-A</name>
    <dbReference type="NCBI Taxonomy" id="679191"/>
    <lineage>
        <taxon>Bacteria</taxon>
        <taxon>Pseudomonadati</taxon>
        <taxon>Bacteroidota</taxon>
        <taxon>Bacteroidia</taxon>
        <taxon>Bacteroidales</taxon>
        <taxon>Prevotellaceae</taxon>
        <taxon>Prevotella</taxon>
    </lineage>
</organism>
<evidence type="ECO:0000313" key="2">
    <source>
        <dbReference type="EMBL" id="EFN90901.1"/>
    </source>
</evidence>
<keyword evidence="1" id="KW-0472">Membrane</keyword>
<dbReference type="EMBL" id="ADFQ01000075">
    <property type="protein sequence ID" value="EFN90901.1"/>
    <property type="molecule type" value="Genomic_DNA"/>
</dbReference>
<proteinExistence type="predicted"/>
<protein>
    <submittedName>
        <fullName evidence="2">Uncharacterized protein</fullName>
    </submittedName>
</protein>
<comment type="caution">
    <text evidence="2">The sequence shown here is derived from an EMBL/GenBank/DDBJ whole genome shotgun (WGS) entry which is preliminary data.</text>
</comment>
<name>E1GWL2_9BACT</name>
<accession>E1GWL2</accession>
<keyword evidence="1" id="KW-0812">Transmembrane</keyword>
<dbReference type="AlphaFoldDB" id="E1GWL2"/>
<evidence type="ECO:0000256" key="1">
    <source>
        <dbReference type="SAM" id="Phobius"/>
    </source>
</evidence>
<sequence length="38" mass="4520">MLFLVLFWQSCFSKTMRAAFLSYFILFIIAKERGIKAK</sequence>